<reference evidence="2 3" key="1">
    <citation type="submission" date="2022-05" db="EMBL/GenBank/DDBJ databases">
        <title>Genome Sequencing of Bee-Associated Microbes.</title>
        <authorList>
            <person name="Dunlap C."/>
        </authorList>
    </citation>
    <scope>NUCLEOTIDE SEQUENCE [LARGE SCALE GENOMIC DNA]</scope>
    <source>
        <strain evidence="2 3">NRRL B-04010</strain>
    </source>
</reference>
<dbReference type="RefSeq" id="WP_268600142.1">
    <property type="nucleotide sequence ID" value="NZ_JAMDNP010000050.1"/>
</dbReference>
<comment type="caution">
    <text evidence="2">The sequence shown here is derived from an EMBL/GenBank/DDBJ whole genome shotgun (WGS) entry which is preliminary data.</text>
</comment>
<evidence type="ECO:0000313" key="2">
    <source>
        <dbReference type="EMBL" id="MCY9763245.1"/>
    </source>
</evidence>
<gene>
    <name evidence="2" type="ORF">M5X12_22180</name>
</gene>
<keyword evidence="3" id="KW-1185">Reference proteome</keyword>
<sequence>MNMDKIIKHFEENKEEKYKEILEKEQKELQRVREQLAKESSGHTRQDKESTSC</sequence>
<evidence type="ECO:0000313" key="3">
    <source>
        <dbReference type="Proteomes" id="UP001527181"/>
    </source>
</evidence>
<dbReference type="SUPFAM" id="SSF46596">
    <property type="entry name" value="Eukaryotic DNA topoisomerase I, dispensable insert domain"/>
    <property type="match status" value="1"/>
</dbReference>
<evidence type="ECO:0000256" key="1">
    <source>
        <dbReference type="SAM" id="MobiDB-lite"/>
    </source>
</evidence>
<proteinExistence type="predicted"/>
<protein>
    <submittedName>
        <fullName evidence="2">Uncharacterized protein</fullName>
    </submittedName>
</protein>
<feature type="region of interest" description="Disordered" evidence="1">
    <location>
        <begin position="34"/>
        <end position="53"/>
    </location>
</feature>
<dbReference type="EMBL" id="JAMDNP010000050">
    <property type="protein sequence ID" value="MCY9763245.1"/>
    <property type="molecule type" value="Genomic_DNA"/>
</dbReference>
<accession>A0ABT4H2P5</accession>
<name>A0ABT4H2P5_PAEAL</name>
<organism evidence="2 3">
    <name type="scientific">Paenibacillus alvei</name>
    <name type="common">Bacillus alvei</name>
    <dbReference type="NCBI Taxonomy" id="44250"/>
    <lineage>
        <taxon>Bacteria</taxon>
        <taxon>Bacillati</taxon>
        <taxon>Bacillota</taxon>
        <taxon>Bacilli</taxon>
        <taxon>Bacillales</taxon>
        <taxon>Paenibacillaceae</taxon>
        <taxon>Paenibacillus</taxon>
    </lineage>
</organism>
<dbReference type="Proteomes" id="UP001527181">
    <property type="component" value="Unassembled WGS sequence"/>
</dbReference>